<evidence type="ECO:0000313" key="2">
    <source>
        <dbReference type="EMBL" id="CAK5275029.1"/>
    </source>
</evidence>
<keyword evidence="1" id="KW-0812">Transmembrane</keyword>
<reference evidence="2" key="1">
    <citation type="submission" date="2023-11" db="EMBL/GenBank/DDBJ databases">
        <authorList>
            <person name="De Vega J J."/>
            <person name="De Vega J J."/>
        </authorList>
    </citation>
    <scope>NUCLEOTIDE SEQUENCE</scope>
</reference>
<keyword evidence="1" id="KW-1133">Transmembrane helix</keyword>
<feature type="transmembrane region" description="Helical" evidence="1">
    <location>
        <begin position="121"/>
        <end position="140"/>
    </location>
</feature>
<dbReference type="Proteomes" id="UP001295794">
    <property type="component" value="Unassembled WGS sequence"/>
</dbReference>
<proteinExistence type="predicted"/>
<name>A0AAD2HHK3_9AGAR</name>
<comment type="caution">
    <text evidence="2">The sequence shown here is derived from an EMBL/GenBank/DDBJ whole genome shotgun (WGS) entry which is preliminary data.</text>
</comment>
<organism evidence="2 3">
    <name type="scientific">Mycena citricolor</name>
    <dbReference type="NCBI Taxonomy" id="2018698"/>
    <lineage>
        <taxon>Eukaryota</taxon>
        <taxon>Fungi</taxon>
        <taxon>Dikarya</taxon>
        <taxon>Basidiomycota</taxon>
        <taxon>Agaricomycotina</taxon>
        <taxon>Agaricomycetes</taxon>
        <taxon>Agaricomycetidae</taxon>
        <taxon>Agaricales</taxon>
        <taxon>Marasmiineae</taxon>
        <taxon>Mycenaceae</taxon>
        <taxon>Mycena</taxon>
    </lineage>
</organism>
<evidence type="ECO:0000256" key="1">
    <source>
        <dbReference type="SAM" id="Phobius"/>
    </source>
</evidence>
<keyword evidence="3" id="KW-1185">Reference proteome</keyword>
<dbReference type="EMBL" id="CAVNYO010000403">
    <property type="protein sequence ID" value="CAK5275029.1"/>
    <property type="molecule type" value="Genomic_DNA"/>
</dbReference>
<protein>
    <submittedName>
        <fullName evidence="2">Uncharacterized protein</fullName>
    </submittedName>
</protein>
<gene>
    <name evidence="2" type="ORF">MYCIT1_LOCUS22532</name>
</gene>
<dbReference type="AlphaFoldDB" id="A0AAD2HHK3"/>
<keyword evidence="1" id="KW-0472">Membrane</keyword>
<sequence>MPAPSSLSATAVSSSASATATLPAGCSLSSFNGGVTLSSGFEGCTTSTLFGLDSCCAAAGSIPAFVNNTCGCPLDKVASAKDARDAFTSCTAKLNLTSGCGGYPLPSATPKGGAVGREAGVRFAWVWVVLLSALIGGAYVV</sequence>
<evidence type="ECO:0000313" key="3">
    <source>
        <dbReference type="Proteomes" id="UP001295794"/>
    </source>
</evidence>
<accession>A0AAD2HHK3</accession>